<feature type="transmembrane region" description="Helical" evidence="8">
    <location>
        <begin position="128"/>
        <end position="149"/>
    </location>
</feature>
<dbReference type="PANTHER" id="PTHR36838:SF1">
    <property type="entry name" value="SLR1864 PROTEIN"/>
    <property type="match status" value="1"/>
</dbReference>
<proteinExistence type="inferred from homology"/>
<keyword evidence="6 8" id="KW-1133">Transmembrane helix</keyword>
<sequence length="315" mass="35171">MKLAPFMQELTLLYSIALIGYILRKKEVLPHGSERTLSVLLLNVTLPALIVFGMDVPFSIENLKQFGWLSLMSAFVLLLSSLFSWWRVKQWQIKDTQKNALEGIMIFGNQGFLGIAVCFILFGKTGVLFATFFNFVYLLWIWTYGIYLFARHSKVLPWRSVFLNPGVISTLIGFILLLLPGTLPHALSNTLEMLGKPTVPLSMLLIGVLLGGLPFNHLISFFKKSHLWLASFYKLLLFPMLLIPYIFFSLPLELVVVAVLTAGMPSAPTISMYAERYGEDASFAAAGVMLSTILSCLTIPLLYALVLIISSFTGV</sequence>
<dbReference type="InterPro" id="IPR004776">
    <property type="entry name" value="Mem_transp_PIN-like"/>
</dbReference>
<dbReference type="KEGG" id="fpn:ABE65_020655"/>
<feature type="transmembrane region" description="Helical" evidence="8">
    <location>
        <begin position="6"/>
        <end position="24"/>
    </location>
</feature>
<feature type="transmembrane region" description="Helical" evidence="8">
    <location>
        <begin position="227"/>
        <end position="248"/>
    </location>
</feature>
<evidence type="ECO:0000256" key="2">
    <source>
        <dbReference type="ARBA" id="ARBA00010145"/>
    </source>
</evidence>
<dbReference type="RefSeq" id="WP_066399257.1">
    <property type="nucleotide sequence ID" value="NZ_CP015378.1"/>
</dbReference>
<dbReference type="Proteomes" id="UP000076623">
    <property type="component" value="Chromosome"/>
</dbReference>
<evidence type="ECO:0000256" key="1">
    <source>
        <dbReference type="ARBA" id="ARBA00004651"/>
    </source>
</evidence>
<accession>A0A160ISJ7</accession>
<dbReference type="EMBL" id="CP015378">
    <property type="protein sequence ID" value="ANC79082.1"/>
    <property type="molecule type" value="Genomic_DNA"/>
</dbReference>
<feature type="transmembrane region" description="Helical" evidence="8">
    <location>
        <begin position="254"/>
        <end position="274"/>
    </location>
</feature>
<dbReference type="PANTHER" id="PTHR36838">
    <property type="entry name" value="AUXIN EFFLUX CARRIER FAMILY PROTEIN"/>
    <property type="match status" value="1"/>
</dbReference>
<evidence type="ECO:0008006" key="11">
    <source>
        <dbReference type="Google" id="ProtNLM"/>
    </source>
</evidence>
<keyword evidence="3" id="KW-0813">Transport</keyword>
<keyword evidence="10" id="KW-1185">Reference proteome</keyword>
<evidence type="ECO:0000256" key="6">
    <source>
        <dbReference type="ARBA" id="ARBA00022989"/>
    </source>
</evidence>
<evidence type="ECO:0000256" key="4">
    <source>
        <dbReference type="ARBA" id="ARBA00022475"/>
    </source>
</evidence>
<dbReference type="GO" id="GO:0005886">
    <property type="term" value="C:plasma membrane"/>
    <property type="evidence" value="ECO:0007669"/>
    <property type="project" value="UniProtKB-SubCell"/>
</dbReference>
<comment type="subcellular location">
    <subcellularLocation>
        <location evidence="1">Cell membrane</location>
        <topology evidence="1">Multi-pass membrane protein</topology>
    </subcellularLocation>
</comment>
<comment type="similarity">
    <text evidence="2">Belongs to the auxin efflux carrier (TC 2.A.69) family.</text>
</comment>
<organism evidence="9 10">
    <name type="scientific">Fictibacillus phosphorivorans</name>
    <dbReference type="NCBI Taxonomy" id="1221500"/>
    <lineage>
        <taxon>Bacteria</taxon>
        <taxon>Bacillati</taxon>
        <taxon>Bacillota</taxon>
        <taxon>Bacilli</taxon>
        <taxon>Bacillales</taxon>
        <taxon>Fictibacillaceae</taxon>
        <taxon>Fictibacillus</taxon>
    </lineage>
</organism>
<evidence type="ECO:0000256" key="5">
    <source>
        <dbReference type="ARBA" id="ARBA00022692"/>
    </source>
</evidence>
<evidence type="ECO:0000256" key="3">
    <source>
        <dbReference type="ARBA" id="ARBA00022448"/>
    </source>
</evidence>
<feature type="transmembrane region" description="Helical" evidence="8">
    <location>
        <begin position="36"/>
        <end position="54"/>
    </location>
</feature>
<name>A0A160ISJ7_9BACL</name>
<dbReference type="Pfam" id="PF03547">
    <property type="entry name" value="Mem_trans"/>
    <property type="match status" value="1"/>
</dbReference>
<dbReference type="GO" id="GO:0055085">
    <property type="term" value="P:transmembrane transport"/>
    <property type="evidence" value="ECO:0007669"/>
    <property type="project" value="InterPro"/>
</dbReference>
<gene>
    <name evidence="9" type="ORF">ABE65_020655</name>
</gene>
<feature type="transmembrane region" description="Helical" evidence="8">
    <location>
        <begin position="199"/>
        <end position="215"/>
    </location>
</feature>
<reference evidence="9 10" key="1">
    <citation type="submission" date="2016-04" db="EMBL/GenBank/DDBJ databases">
        <title>Complete genome sequence of Fictibacillus phosphorivorans G25-29, a strain toxic to nematodes.</title>
        <authorList>
            <person name="Zheng Z."/>
        </authorList>
    </citation>
    <scope>NUCLEOTIDE SEQUENCE [LARGE SCALE GENOMIC DNA]</scope>
    <source>
        <strain evidence="9 10">G25-29</strain>
    </source>
</reference>
<evidence type="ECO:0000256" key="8">
    <source>
        <dbReference type="SAM" id="Phobius"/>
    </source>
</evidence>
<dbReference type="AlphaFoldDB" id="A0A160ISJ7"/>
<dbReference type="Gene3D" id="1.20.1530.20">
    <property type="match status" value="1"/>
</dbReference>
<protein>
    <recommendedName>
        <fullName evidence="11">AEC family transporter</fullName>
    </recommendedName>
</protein>
<keyword evidence="4" id="KW-1003">Cell membrane</keyword>
<evidence type="ECO:0000313" key="10">
    <source>
        <dbReference type="Proteomes" id="UP000076623"/>
    </source>
</evidence>
<feature type="transmembrane region" description="Helical" evidence="8">
    <location>
        <begin position="100"/>
        <end position="122"/>
    </location>
</feature>
<feature type="transmembrane region" description="Helical" evidence="8">
    <location>
        <begin position="66"/>
        <end position="88"/>
    </location>
</feature>
<evidence type="ECO:0000256" key="7">
    <source>
        <dbReference type="ARBA" id="ARBA00023136"/>
    </source>
</evidence>
<feature type="transmembrane region" description="Helical" evidence="8">
    <location>
        <begin position="286"/>
        <end position="309"/>
    </location>
</feature>
<keyword evidence="5 8" id="KW-0812">Transmembrane</keyword>
<evidence type="ECO:0000313" key="9">
    <source>
        <dbReference type="EMBL" id="ANC79082.1"/>
    </source>
</evidence>
<dbReference type="InterPro" id="IPR038770">
    <property type="entry name" value="Na+/solute_symporter_sf"/>
</dbReference>
<keyword evidence="7 8" id="KW-0472">Membrane</keyword>
<feature type="transmembrane region" description="Helical" evidence="8">
    <location>
        <begin position="161"/>
        <end position="179"/>
    </location>
</feature>
<dbReference type="STRING" id="1221500.ABE65_020655"/>